<dbReference type="SMART" id="SM00267">
    <property type="entry name" value="GGDEF"/>
    <property type="match status" value="1"/>
</dbReference>
<dbReference type="Pfam" id="PF13426">
    <property type="entry name" value="PAS_9"/>
    <property type="match status" value="1"/>
</dbReference>
<organism evidence="6 7">
    <name type="scientific">Candidatus Nitrotoga fabula</name>
    <dbReference type="NCBI Taxonomy" id="2182327"/>
    <lineage>
        <taxon>Bacteria</taxon>
        <taxon>Pseudomonadati</taxon>
        <taxon>Pseudomonadota</taxon>
        <taxon>Betaproteobacteria</taxon>
        <taxon>Nitrosomonadales</taxon>
        <taxon>Gallionellaceae</taxon>
        <taxon>Candidatus Nitrotoga</taxon>
    </lineage>
</organism>
<feature type="domain" description="PAC" evidence="4">
    <location>
        <begin position="77"/>
        <end position="131"/>
    </location>
</feature>
<dbReference type="GO" id="GO:0005886">
    <property type="term" value="C:plasma membrane"/>
    <property type="evidence" value="ECO:0007669"/>
    <property type="project" value="TreeGrafter"/>
</dbReference>
<gene>
    <name evidence="6" type="ORF">NTGZN8_20011</name>
</gene>
<comment type="catalytic activity">
    <reaction evidence="2">
        <text>2 GTP = 3',3'-c-di-GMP + 2 diphosphate</text>
        <dbReference type="Rhea" id="RHEA:24898"/>
        <dbReference type="ChEBI" id="CHEBI:33019"/>
        <dbReference type="ChEBI" id="CHEBI:37565"/>
        <dbReference type="ChEBI" id="CHEBI:58805"/>
        <dbReference type="EC" id="2.7.7.65"/>
    </reaction>
</comment>
<dbReference type="AlphaFoldDB" id="A0A916BG08"/>
<dbReference type="InterPro" id="IPR050469">
    <property type="entry name" value="Diguanylate_Cyclase"/>
</dbReference>
<dbReference type="GO" id="GO:1902201">
    <property type="term" value="P:negative regulation of bacterial-type flagellum-dependent cell motility"/>
    <property type="evidence" value="ECO:0007669"/>
    <property type="project" value="TreeGrafter"/>
</dbReference>
<dbReference type="PANTHER" id="PTHR45138">
    <property type="entry name" value="REGULATORY COMPONENTS OF SENSORY TRANSDUCTION SYSTEM"/>
    <property type="match status" value="1"/>
</dbReference>
<dbReference type="InterPro" id="IPR029787">
    <property type="entry name" value="Nucleotide_cyclase"/>
</dbReference>
<dbReference type="SUPFAM" id="SSF55785">
    <property type="entry name" value="PYP-like sensor domain (PAS domain)"/>
    <property type="match status" value="1"/>
</dbReference>
<dbReference type="PANTHER" id="PTHR45138:SF9">
    <property type="entry name" value="DIGUANYLATE CYCLASE DGCM-RELATED"/>
    <property type="match status" value="1"/>
</dbReference>
<dbReference type="SUPFAM" id="SSF55073">
    <property type="entry name" value="Nucleotide cyclase"/>
    <property type="match status" value="1"/>
</dbReference>
<evidence type="ECO:0000313" key="6">
    <source>
        <dbReference type="EMBL" id="CAE6711797.1"/>
    </source>
</evidence>
<dbReference type="RefSeq" id="WP_213035803.1">
    <property type="nucleotide sequence ID" value="NZ_CAJNBL010000012.1"/>
</dbReference>
<dbReference type="InterPro" id="IPR000160">
    <property type="entry name" value="GGDEF_dom"/>
</dbReference>
<dbReference type="InterPro" id="IPR000014">
    <property type="entry name" value="PAS"/>
</dbReference>
<dbReference type="InterPro" id="IPR043128">
    <property type="entry name" value="Rev_trsase/Diguanyl_cyclase"/>
</dbReference>
<feature type="domain" description="GGDEF" evidence="5">
    <location>
        <begin position="177"/>
        <end position="312"/>
    </location>
</feature>
<dbReference type="Proteomes" id="UP000675882">
    <property type="component" value="Unassembled WGS sequence"/>
</dbReference>
<dbReference type="CDD" id="cd00130">
    <property type="entry name" value="PAS"/>
    <property type="match status" value="1"/>
</dbReference>
<dbReference type="Gene3D" id="3.30.70.270">
    <property type="match status" value="1"/>
</dbReference>
<dbReference type="PROSITE" id="PS50113">
    <property type="entry name" value="PAC"/>
    <property type="match status" value="1"/>
</dbReference>
<dbReference type="Pfam" id="PF00990">
    <property type="entry name" value="GGDEF"/>
    <property type="match status" value="1"/>
</dbReference>
<dbReference type="CDD" id="cd01949">
    <property type="entry name" value="GGDEF"/>
    <property type="match status" value="1"/>
</dbReference>
<dbReference type="SMART" id="SM00091">
    <property type="entry name" value="PAS"/>
    <property type="match status" value="1"/>
</dbReference>
<evidence type="ECO:0000256" key="2">
    <source>
        <dbReference type="ARBA" id="ARBA00034247"/>
    </source>
</evidence>
<dbReference type="EC" id="2.7.7.65" evidence="1"/>
<evidence type="ECO:0000259" key="5">
    <source>
        <dbReference type="PROSITE" id="PS50887"/>
    </source>
</evidence>
<feature type="domain" description="PAS" evidence="3">
    <location>
        <begin position="3"/>
        <end position="76"/>
    </location>
</feature>
<evidence type="ECO:0000313" key="7">
    <source>
        <dbReference type="Proteomes" id="UP000675882"/>
    </source>
</evidence>
<sequence>MLDISVYKEAVMQSSSGIAIADMRADDFPLVFVNPAFERMTGYPASEAIGRNCRYLQHPEFNQPERTLLRQAIQLKQACTVRIKNFRKSGEMFWNQLQISPVFDSRHVLAYYIGVQTDISAQVRLEQLLLEEKHRLEAVNAELEVRAGRDSLTNLHNRRALDEKLEAYVATAKNSGISVNMFFIDVDFFKKYNDTYGHQAGDQALRLVADALQQLCQRPADFVARYGGEEMAFVSLGMSSSEIQNLAGSLCQKIRSLNIPHVHGVNGNLTISVGCASIFPAESGDQEALVTKSDQAVYRAKAAGRNRWFYSE</sequence>
<reference evidence="6" key="1">
    <citation type="submission" date="2021-02" db="EMBL/GenBank/DDBJ databases">
        <authorList>
            <person name="Han P."/>
        </authorList>
    </citation>
    <scope>NUCLEOTIDE SEQUENCE</scope>
    <source>
        <strain evidence="6">Candidatus Nitrotoga sp. ZN8</strain>
    </source>
</reference>
<evidence type="ECO:0000256" key="1">
    <source>
        <dbReference type="ARBA" id="ARBA00012528"/>
    </source>
</evidence>
<keyword evidence="7" id="KW-1185">Reference proteome</keyword>
<name>A0A916BG08_9PROT</name>
<dbReference type="NCBIfam" id="TIGR00254">
    <property type="entry name" value="GGDEF"/>
    <property type="match status" value="1"/>
</dbReference>
<dbReference type="PROSITE" id="PS50887">
    <property type="entry name" value="GGDEF"/>
    <property type="match status" value="1"/>
</dbReference>
<evidence type="ECO:0000259" key="3">
    <source>
        <dbReference type="PROSITE" id="PS50112"/>
    </source>
</evidence>
<dbReference type="GO" id="GO:0043709">
    <property type="term" value="P:cell adhesion involved in single-species biofilm formation"/>
    <property type="evidence" value="ECO:0007669"/>
    <property type="project" value="TreeGrafter"/>
</dbReference>
<dbReference type="EMBL" id="CAJNBL010000012">
    <property type="protein sequence ID" value="CAE6711797.1"/>
    <property type="molecule type" value="Genomic_DNA"/>
</dbReference>
<dbReference type="InterPro" id="IPR035965">
    <property type="entry name" value="PAS-like_dom_sf"/>
</dbReference>
<dbReference type="InterPro" id="IPR000700">
    <property type="entry name" value="PAS-assoc_C"/>
</dbReference>
<proteinExistence type="predicted"/>
<accession>A0A916BG08</accession>
<dbReference type="NCBIfam" id="TIGR00229">
    <property type="entry name" value="sensory_box"/>
    <property type="match status" value="1"/>
</dbReference>
<comment type="caution">
    <text evidence="6">The sequence shown here is derived from an EMBL/GenBank/DDBJ whole genome shotgun (WGS) entry which is preliminary data.</text>
</comment>
<dbReference type="SMART" id="SM00086">
    <property type="entry name" value="PAC"/>
    <property type="match status" value="1"/>
</dbReference>
<protein>
    <recommendedName>
        <fullName evidence="1">diguanylate cyclase</fullName>
        <ecNumber evidence="1">2.7.7.65</ecNumber>
    </recommendedName>
</protein>
<dbReference type="Gene3D" id="3.30.450.20">
    <property type="entry name" value="PAS domain"/>
    <property type="match status" value="1"/>
</dbReference>
<dbReference type="InterPro" id="IPR001610">
    <property type="entry name" value="PAC"/>
</dbReference>
<dbReference type="GO" id="GO:0052621">
    <property type="term" value="F:diguanylate cyclase activity"/>
    <property type="evidence" value="ECO:0007669"/>
    <property type="project" value="UniProtKB-EC"/>
</dbReference>
<evidence type="ECO:0000259" key="4">
    <source>
        <dbReference type="PROSITE" id="PS50113"/>
    </source>
</evidence>
<dbReference type="PROSITE" id="PS50112">
    <property type="entry name" value="PAS"/>
    <property type="match status" value="1"/>
</dbReference>
<dbReference type="FunFam" id="3.30.70.270:FF:000001">
    <property type="entry name" value="Diguanylate cyclase domain protein"/>
    <property type="match status" value="1"/>
</dbReference>